<keyword evidence="5" id="KW-0970">Cilium biogenesis/degradation</keyword>
<dbReference type="InterPro" id="IPR056157">
    <property type="entry name" value="TPR_IFT80_172_dom"/>
</dbReference>
<dbReference type="GO" id="GO:0035721">
    <property type="term" value="P:intraciliary retrograde transport"/>
    <property type="evidence" value="ECO:0007669"/>
    <property type="project" value="TreeGrafter"/>
</dbReference>
<dbReference type="PANTHER" id="PTHR12764">
    <property type="entry name" value="WD REPEAT DOMAIN-RELATED"/>
    <property type="match status" value="1"/>
</dbReference>
<dbReference type="InterPro" id="IPR039857">
    <property type="entry name" value="Ift122/121"/>
</dbReference>
<dbReference type="InterPro" id="IPR001680">
    <property type="entry name" value="WD40_rpt"/>
</dbReference>
<accession>A0A0S4IJZ5</accession>
<organism evidence="15 16">
    <name type="scientific">Bodo saltans</name>
    <name type="common">Flagellated protozoan</name>
    <dbReference type="NCBI Taxonomy" id="75058"/>
    <lineage>
        <taxon>Eukaryota</taxon>
        <taxon>Discoba</taxon>
        <taxon>Euglenozoa</taxon>
        <taxon>Kinetoplastea</taxon>
        <taxon>Metakinetoplastina</taxon>
        <taxon>Eubodonida</taxon>
        <taxon>Bodonidae</taxon>
        <taxon>Bodo</taxon>
    </lineage>
</organism>
<dbReference type="GO" id="GO:0061512">
    <property type="term" value="P:protein localization to cilium"/>
    <property type="evidence" value="ECO:0007669"/>
    <property type="project" value="TreeGrafter"/>
</dbReference>
<evidence type="ECO:0000259" key="13">
    <source>
        <dbReference type="Pfam" id="PF24797"/>
    </source>
</evidence>
<keyword evidence="8" id="KW-0966">Cell projection</keyword>
<protein>
    <submittedName>
        <fullName evidence="15">Uncharacterized protein</fullName>
    </submittedName>
</protein>
<evidence type="ECO:0000259" key="11">
    <source>
        <dbReference type="Pfam" id="PF23387"/>
    </source>
</evidence>
<comment type="subcellular location">
    <subcellularLocation>
        <location evidence="1">Cytoplasm</location>
        <location evidence="1">Cytoskeleton</location>
        <location evidence="1">Cilium basal body</location>
    </subcellularLocation>
</comment>
<keyword evidence="7" id="KW-0206">Cytoskeleton</keyword>
<dbReference type="OrthoDB" id="10260567at2759"/>
<dbReference type="Gene3D" id="2.130.10.10">
    <property type="entry name" value="YVTN repeat-like/Quinoprotein amine dehydrogenase"/>
    <property type="match status" value="2"/>
</dbReference>
<keyword evidence="3 9" id="KW-0853">WD repeat</keyword>
<dbReference type="Pfam" id="PF25170">
    <property type="entry name" value="TPR_WDR35"/>
    <property type="match status" value="1"/>
</dbReference>
<evidence type="ECO:0000256" key="2">
    <source>
        <dbReference type="ARBA" id="ARBA00022490"/>
    </source>
</evidence>
<name>A0A0S4IJZ5_BODSA</name>
<sequence>MFVYLSKKIAIPNGVKLRSIAWNHDQGWIACGGENGLLKVLKLDNGQPNSNVKGGSNLSMNQTLEGHERALSVVAWNDQYRKLTSSDENGLIIVWTLHRGMWFEEMINNRNRSVVKDLGWNHDGQKVCIVYEDGAVIVGGVDGNRLWGKETKKTLTKVTWSPDGRFILFGIANGEVHVHDANAGQYLSKVNIMCVDEGEQKLAGLQWHPAFAESPEPAAGLAICYENGKMQLMRNDADEKPYLIDTGLTVTSIRWNPQGTVLAVAGIPTLQSSGDRAVVVTQFFSNMGVHLRTLRVPGTLCGGVAWEGNGLRIALAVDSFIYFANVRPDYKYTYFSKTCVYAFQRPERAETSVMFWNVKSNEKTIKQIRHLTHLNAAGDACLLVSRQDDIQQCVVQLVNSIGGPMETRYLDMDPLYCSMNESHVVCCGEENVYVWQYRNPSASVDALDPVSIAASRRETTERMVHVDEIITEDSMPNMQAKKAITNDLVCAVCCSSTYAFVARESGLLQIYRLNELKLVCKYTLANRAQLLSVNSNSTTLGVVDLGGTLTLVPLIPEQFSVISRPAQTLQFERKDVWNMMWASDNPEMFAVMEKTRMYIFRGLEPEEPVQSSAHICKFKSLRVRAVSLDDAMQDPEKPNKDLMVDFETKSLRDTRDILASVSIKDAFQYVEDHPHPKLWGLLAEHSLGQLDFVHAEKAVIRCKEYPAIQFVKRVKSLDDPNKQKAEVHAYYHRFDDAEKIYKEMDRKDLALELRARLGDWFRVVQLVHEGAGDDSVMVRAWEQIGDFYADRQKWSKATQYYSQCKHHRKLAGVYYIMEDFKNLEKIIDAAGHDKELLMTLGGMFLSVGLAESAVNAYLAANEVRKAVDACVELNQWDQAVMLAEKHQLSDISQYLSKYASHLVDKERVPQAIELFRKAGQHGEAAKLLSKLAQTVASQGEPLKAKKFYVLSALEVEKFRKRQLALQAKSANQVVDDLLNADRATSSDRSLDAAWRGAEAFHYFLLCQQFLMQGNIDTAVVIAMRLMEYDDLIDVSDSYSLIALTSYLNKNYGLCSKAFTRLESLEMGDDYDVGVGELSMIDFTSELDVTKKTRVPQSATLAANPTMAGNATMAGTMLSSTVVPATLTATGKVATYPTINLNDHTRKFGDLAVKLFTKHSPVDTSLDRVKCPSCGTFNKEWSSQCTRCQQPFVACIASGKAIVDHNVWQCNVCHHRALENEVGKYKNCPLCHSARRH</sequence>
<keyword evidence="4" id="KW-0677">Repeat</keyword>
<dbReference type="PROSITE" id="PS50082">
    <property type="entry name" value="WD_REPEATS_2"/>
    <property type="match status" value="1"/>
</dbReference>
<dbReference type="AlphaFoldDB" id="A0A0S4IJZ5"/>
<dbReference type="InterPro" id="IPR056159">
    <property type="entry name" value="Beta-prop_IFT121_TULP_N"/>
</dbReference>
<evidence type="ECO:0000313" key="16">
    <source>
        <dbReference type="Proteomes" id="UP000051952"/>
    </source>
</evidence>
<dbReference type="InterPro" id="IPR057979">
    <property type="entry name" value="TPR_IFT121"/>
</dbReference>
<dbReference type="GO" id="GO:0030991">
    <property type="term" value="C:intraciliary transport particle A"/>
    <property type="evidence" value="ECO:0007669"/>
    <property type="project" value="TreeGrafter"/>
</dbReference>
<feature type="repeat" description="WD" evidence="9">
    <location>
        <begin position="64"/>
        <end position="97"/>
    </location>
</feature>
<feature type="domain" description="IFT121 second beta-propeller" evidence="12">
    <location>
        <begin position="332"/>
        <end position="647"/>
    </location>
</feature>
<feature type="domain" description="IFT121-like TPR repeats" evidence="14">
    <location>
        <begin position="991"/>
        <end position="1066"/>
    </location>
</feature>
<dbReference type="InterPro" id="IPR057361">
    <property type="entry name" value="TPR_WDR35"/>
</dbReference>
<dbReference type="Gene3D" id="1.25.40.470">
    <property type="match status" value="1"/>
</dbReference>
<evidence type="ECO:0000259" key="12">
    <source>
        <dbReference type="Pfam" id="PF23390"/>
    </source>
</evidence>
<reference evidence="16" key="1">
    <citation type="submission" date="2015-09" db="EMBL/GenBank/DDBJ databases">
        <authorList>
            <consortium name="Pathogen Informatics"/>
        </authorList>
    </citation>
    <scope>NUCLEOTIDE SEQUENCE [LARGE SCALE GENOMIC DNA]</scope>
    <source>
        <strain evidence="16">Lake Konstanz</strain>
    </source>
</reference>
<gene>
    <name evidence="15" type="ORF">BSAL_57820</name>
</gene>
<dbReference type="InterPro" id="IPR056158">
    <property type="entry name" value="Beta-prop_IFT121_2nd"/>
</dbReference>
<keyword evidence="6" id="KW-0969">Cilium</keyword>
<evidence type="ECO:0000259" key="10">
    <source>
        <dbReference type="Pfam" id="PF23145"/>
    </source>
</evidence>
<dbReference type="InterPro" id="IPR036322">
    <property type="entry name" value="WD40_repeat_dom_sf"/>
</dbReference>
<evidence type="ECO:0000256" key="7">
    <source>
        <dbReference type="ARBA" id="ARBA00023212"/>
    </source>
</evidence>
<feature type="domain" description="IFT80/172/WDR35 TPR" evidence="11">
    <location>
        <begin position="678"/>
        <end position="767"/>
    </location>
</feature>
<dbReference type="GO" id="GO:0097730">
    <property type="term" value="C:non-motile cilium"/>
    <property type="evidence" value="ECO:0007669"/>
    <property type="project" value="TreeGrafter"/>
</dbReference>
<evidence type="ECO:0000256" key="8">
    <source>
        <dbReference type="ARBA" id="ARBA00023273"/>
    </source>
</evidence>
<dbReference type="Pfam" id="PF23387">
    <property type="entry name" value="TPR_IFT80_172"/>
    <property type="match status" value="1"/>
</dbReference>
<dbReference type="Pfam" id="PF23145">
    <property type="entry name" value="Zf_2nd_IFT121"/>
    <property type="match status" value="1"/>
</dbReference>
<dbReference type="SUPFAM" id="SSF48452">
    <property type="entry name" value="TPR-like"/>
    <property type="match status" value="1"/>
</dbReference>
<evidence type="ECO:0000256" key="1">
    <source>
        <dbReference type="ARBA" id="ARBA00004120"/>
    </source>
</evidence>
<evidence type="ECO:0000256" key="4">
    <source>
        <dbReference type="ARBA" id="ARBA00022737"/>
    </source>
</evidence>
<keyword evidence="16" id="KW-1185">Reference proteome</keyword>
<dbReference type="VEuPathDB" id="TriTrypDB:BSAL_57820"/>
<dbReference type="InterPro" id="IPR017233">
    <property type="entry name" value="WDR35"/>
</dbReference>
<feature type="domain" description="IFT121-like zinc finger" evidence="10">
    <location>
        <begin position="1193"/>
        <end position="1233"/>
    </location>
</feature>
<dbReference type="SUPFAM" id="SSF50978">
    <property type="entry name" value="WD40 repeat-like"/>
    <property type="match status" value="2"/>
</dbReference>
<dbReference type="InterPro" id="IPR011990">
    <property type="entry name" value="TPR-like_helical_dom_sf"/>
</dbReference>
<dbReference type="InterPro" id="IPR056170">
    <property type="entry name" value="Znf_IFT121-like"/>
</dbReference>
<dbReference type="PIRSF" id="PIRSF037536">
    <property type="entry name" value="WD_repeat_p35"/>
    <property type="match status" value="1"/>
</dbReference>
<evidence type="ECO:0000313" key="15">
    <source>
        <dbReference type="EMBL" id="CUE97280.1"/>
    </source>
</evidence>
<dbReference type="Pfam" id="PF25768">
    <property type="entry name" value="TPR_IFT121"/>
    <property type="match status" value="1"/>
</dbReference>
<evidence type="ECO:0000256" key="3">
    <source>
        <dbReference type="ARBA" id="ARBA00022574"/>
    </source>
</evidence>
<feature type="domain" description="IFT121/TULP4 N-terminal" evidence="13">
    <location>
        <begin position="1"/>
        <end position="327"/>
    </location>
</feature>
<proteinExistence type="predicted"/>
<dbReference type="FunFam" id="1.25.40.470:FF:000004">
    <property type="entry name" value="WD repeat-containing protein 35"/>
    <property type="match status" value="1"/>
</dbReference>
<dbReference type="OMA" id="VWAMCWA"/>
<dbReference type="PANTHER" id="PTHR12764:SF5">
    <property type="entry name" value="LD29485P"/>
    <property type="match status" value="1"/>
</dbReference>
<dbReference type="Pfam" id="PF23390">
    <property type="entry name" value="Beta-prop_WDR35_2nd"/>
    <property type="match status" value="1"/>
</dbReference>
<keyword evidence="2" id="KW-0963">Cytoplasm</keyword>
<evidence type="ECO:0000256" key="9">
    <source>
        <dbReference type="PROSITE-ProRule" id="PRU00221"/>
    </source>
</evidence>
<dbReference type="SMART" id="SM00320">
    <property type="entry name" value="WD40"/>
    <property type="match status" value="3"/>
</dbReference>
<evidence type="ECO:0000256" key="6">
    <source>
        <dbReference type="ARBA" id="ARBA00023069"/>
    </source>
</evidence>
<dbReference type="Pfam" id="PF24797">
    <property type="entry name" value="Beta-prop_WDR35_TULP_N"/>
    <property type="match status" value="1"/>
</dbReference>
<evidence type="ECO:0000259" key="14">
    <source>
        <dbReference type="Pfam" id="PF25768"/>
    </source>
</evidence>
<dbReference type="EMBL" id="CYKH01000220">
    <property type="protein sequence ID" value="CUE97280.1"/>
    <property type="molecule type" value="Genomic_DNA"/>
</dbReference>
<dbReference type="InterPro" id="IPR015943">
    <property type="entry name" value="WD40/YVTN_repeat-like_dom_sf"/>
</dbReference>
<evidence type="ECO:0000256" key="5">
    <source>
        <dbReference type="ARBA" id="ARBA00022794"/>
    </source>
</evidence>
<dbReference type="Proteomes" id="UP000051952">
    <property type="component" value="Unassembled WGS sequence"/>
</dbReference>
<dbReference type="GO" id="GO:1905515">
    <property type="term" value="P:non-motile cilium assembly"/>
    <property type="evidence" value="ECO:0007669"/>
    <property type="project" value="TreeGrafter"/>
</dbReference>